<dbReference type="PANTHER" id="PTHR43543:SF1">
    <property type="entry name" value="MALONIC SEMIALDEHYDE REDUCTASE RUTE-RELATED"/>
    <property type="match status" value="1"/>
</dbReference>
<dbReference type="HAMAP" id="MF_01204">
    <property type="entry name" value="Oxidoreductase_RutE_HadB"/>
    <property type="match status" value="1"/>
</dbReference>
<dbReference type="NCBIfam" id="NF003768">
    <property type="entry name" value="PRK05365.1"/>
    <property type="match status" value="1"/>
</dbReference>
<keyword evidence="2 5" id="KW-0288">FMN</keyword>
<dbReference type="SUPFAM" id="SSF55469">
    <property type="entry name" value="FMN-dependent nitroreductase-like"/>
    <property type="match status" value="1"/>
</dbReference>
<dbReference type="Pfam" id="PF00881">
    <property type="entry name" value="Nitroreductase"/>
    <property type="match status" value="1"/>
</dbReference>
<dbReference type="RefSeq" id="WP_171836805.1">
    <property type="nucleotide sequence ID" value="NZ_CP053708.1"/>
</dbReference>
<keyword evidence="3 5" id="KW-0521">NADP</keyword>
<dbReference type="PANTHER" id="PTHR43543">
    <property type="entry name" value="MALONIC SEMIALDEHYDE REDUCTASE RUTE-RELATED"/>
    <property type="match status" value="1"/>
</dbReference>
<keyword evidence="4 5" id="KW-0560">Oxidoreductase</keyword>
<name>A0A6M8HL59_9PROT</name>
<evidence type="ECO:0000256" key="4">
    <source>
        <dbReference type="ARBA" id="ARBA00023002"/>
    </source>
</evidence>
<dbReference type="Proteomes" id="UP000500767">
    <property type="component" value="Chromosome"/>
</dbReference>
<dbReference type="InterPro" id="IPR029479">
    <property type="entry name" value="Nitroreductase"/>
</dbReference>
<dbReference type="InterPro" id="IPR023936">
    <property type="entry name" value="RutE-like"/>
</dbReference>
<accession>A0A6M8HL59</accession>
<evidence type="ECO:0000256" key="3">
    <source>
        <dbReference type="ARBA" id="ARBA00022857"/>
    </source>
</evidence>
<proteinExistence type="inferred from homology"/>
<sequence>MTTEQTAQEIEVPAYLAHPEVTQPDPVVPVAAPLDVTPDASTPGQEIAGALDQASLDSLFRTARTPMAWSEAPVSEETLHALYDMVKLAPTSGNCSPGRFVFLASRDSRERLRPALSAGNVERAMSAAVTVIVAQDPLFFENLPRLYPSEEARSWFAADHGLAEETAFRNATLQGGYLILAARALGLDVAPMSGFDNQMVDDIFLAGSGWRSNFLVNLGYGTGVQAQPRAPRLTFDEACMLL</sequence>
<dbReference type="CDD" id="cd02148">
    <property type="entry name" value="RutE-like"/>
    <property type="match status" value="1"/>
</dbReference>
<dbReference type="GO" id="GO:0016491">
    <property type="term" value="F:oxidoreductase activity"/>
    <property type="evidence" value="ECO:0007669"/>
    <property type="project" value="UniProtKB-UniRule"/>
</dbReference>
<gene>
    <name evidence="7" type="ORF">HN018_02545</name>
</gene>
<dbReference type="AlphaFoldDB" id="A0A6M8HL59"/>
<comment type="cofactor">
    <cofactor evidence="5">
        <name>FMN</name>
        <dbReference type="ChEBI" id="CHEBI:58210"/>
    </cofactor>
</comment>
<dbReference type="EC" id="1.-.-.-" evidence="5"/>
<comment type="similarity">
    <text evidence="5">Belongs to the nitroreductase family. HadB/RutE subfamily.</text>
</comment>
<evidence type="ECO:0000256" key="5">
    <source>
        <dbReference type="HAMAP-Rule" id="MF_01204"/>
    </source>
</evidence>
<dbReference type="EMBL" id="CP053708">
    <property type="protein sequence ID" value="QKE89078.1"/>
    <property type="molecule type" value="Genomic_DNA"/>
</dbReference>
<keyword evidence="5" id="KW-0520">NAD</keyword>
<dbReference type="KEGG" id="lck:HN018_02545"/>
<feature type="domain" description="Nitroreductase" evidence="6">
    <location>
        <begin position="70"/>
        <end position="220"/>
    </location>
</feature>
<evidence type="ECO:0000256" key="1">
    <source>
        <dbReference type="ARBA" id="ARBA00022630"/>
    </source>
</evidence>
<keyword evidence="1 5" id="KW-0285">Flavoprotein</keyword>
<evidence type="ECO:0000259" key="6">
    <source>
        <dbReference type="Pfam" id="PF00881"/>
    </source>
</evidence>
<protein>
    <recommendedName>
        <fullName evidence="5">Putative NADH dehydrogenase/NAD(P)H nitroreductase HN018_02545</fullName>
        <ecNumber evidence="5">1.-.-.-</ecNumber>
    </recommendedName>
</protein>
<evidence type="ECO:0000313" key="8">
    <source>
        <dbReference type="Proteomes" id="UP000500767"/>
    </source>
</evidence>
<evidence type="ECO:0000313" key="7">
    <source>
        <dbReference type="EMBL" id="QKE89078.1"/>
    </source>
</evidence>
<evidence type="ECO:0000256" key="2">
    <source>
        <dbReference type="ARBA" id="ARBA00022643"/>
    </source>
</evidence>
<reference evidence="7 8" key="1">
    <citation type="journal article" date="2014" name="World J. Microbiol. Biotechnol.">
        <title>Biodiversity and physiological characteristics of Antarctic and Arctic lichens-associated bacteria.</title>
        <authorList>
            <person name="Lee Y.M."/>
            <person name="Kim E.H."/>
            <person name="Lee H.K."/>
            <person name="Hong S.G."/>
        </authorList>
    </citation>
    <scope>NUCLEOTIDE SEQUENCE [LARGE SCALE GENOMIC DNA]</scope>
    <source>
        <strain evidence="7 8">PAMC 26569</strain>
    </source>
</reference>
<dbReference type="InterPro" id="IPR000415">
    <property type="entry name" value="Nitroreductase-like"/>
</dbReference>
<keyword evidence="8" id="KW-1185">Reference proteome</keyword>
<dbReference type="InterPro" id="IPR050461">
    <property type="entry name" value="Nitroreductase_HadB/RutE"/>
</dbReference>
<dbReference type="Gene3D" id="3.40.109.10">
    <property type="entry name" value="NADH Oxidase"/>
    <property type="match status" value="1"/>
</dbReference>
<organism evidence="7 8">
    <name type="scientific">Lichenicola cladoniae</name>
    <dbReference type="NCBI Taxonomy" id="1484109"/>
    <lineage>
        <taxon>Bacteria</taxon>
        <taxon>Pseudomonadati</taxon>
        <taxon>Pseudomonadota</taxon>
        <taxon>Alphaproteobacteria</taxon>
        <taxon>Acetobacterales</taxon>
        <taxon>Acetobacteraceae</taxon>
        <taxon>Lichenicola</taxon>
    </lineage>
</organism>